<dbReference type="InterPro" id="IPR052378">
    <property type="entry name" value="NosR_regulator"/>
</dbReference>
<proteinExistence type="predicted"/>
<protein>
    <submittedName>
        <fullName evidence="9">4Fe-4S binding domain/FMN-binding domain-containing protein</fullName>
    </submittedName>
</protein>
<dbReference type="GO" id="GO:0005886">
    <property type="term" value="C:plasma membrane"/>
    <property type="evidence" value="ECO:0007669"/>
    <property type="project" value="UniProtKB-SubCell"/>
</dbReference>
<dbReference type="GO" id="GO:0010181">
    <property type="term" value="F:FMN binding"/>
    <property type="evidence" value="ECO:0007669"/>
    <property type="project" value="InterPro"/>
</dbReference>
<dbReference type="SUPFAM" id="SSF54862">
    <property type="entry name" value="4Fe-4S ferredoxins"/>
    <property type="match status" value="1"/>
</dbReference>
<evidence type="ECO:0000256" key="3">
    <source>
        <dbReference type="ARBA" id="ARBA00022723"/>
    </source>
</evidence>
<dbReference type="STRING" id="36745.CLSAP_35340"/>
<dbReference type="OrthoDB" id="9806398at2"/>
<dbReference type="Pfam" id="PF04205">
    <property type="entry name" value="FMN_bind"/>
    <property type="match status" value="2"/>
</dbReference>
<dbReference type="AlphaFoldDB" id="M1MS02"/>
<feature type="transmembrane region" description="Helical" evidence="7">
    <location>
        <begin position="150"/>
        <end position="170"/>
    </location>
</feature>
<organism evidence="9 10">
    <name type="scientific">Clostridium saccharoperbutylacetonicum N1-4(HMT)</name>
    <dbReference type="NCBI Taxonomy" id="931276"/>
    <lineage>
        <taxon>Bacteria</taxon>
        <taxon>Bacillati</taxon>
        <taxon>Bacillota</taxon>
        <taxon>Clostridia</taxon>
        <taxon>Eubacteriales</taxon>
        <taxon>Clostridiaceae</taxon>
        <taxon>Clostridium</taxon>
    </lineage>
</organism>
<evidence type="ECO:0000256" key="7">
    <source>
        <dbReference type="SAM" id="Phobius"/>
    </source>
</evidence>
<keyword evidence="4" id="KW-0408">Iron</keyword>
<feature type="domain" description="4Fe-4S ferredoxin-type" evidence="8">
    <location>
        <begin position="221"/>
        <end position="250"/>
    </location>
</feature>
<dbReference type="GO" id="GO:0051536">
    <property type="term" value="F:iron-sulfur cluster binding"/>
    <property type="evidence" value="ECO:0007669"/>
    <property type="project" value="UniProtKB-KW"/>
</dbReference>
<dbReference type="PROSITE" id="PS51379">
    <property type="entry name" value="4FE4S_FER_2"/>
    <property type="match status" value="1"/>
</dbReference>
<dbReference type="EMBL" id="CP004121">
    <property type="protein sequence ID" value="AGF57526.1"/>
    <property type="molecule type" value="Genomic_DNA"/>
</dbReference>
<dbReference type="PROSITE" id="PS00198">
    <property type="entry name" value="4FE4S_FER_1"/>
    <property type="match status" value="1"/>
</dbReference>
<dbReference type="PATRIC" id="fig|931276.5.peg.3799"/>
<dbReference type="RefSeq" id="WP_015393840.1">
    <property type="nucleotide sequence ID" value="NC_020291.1"/>
</dbReference>
<feature type="transmembrane region" description="Helical" evidence="7">
    <location>
        <begin position="13"/>
        <end position="34"/>
    </location>
</feature>
<dbReference type="eggNOG" id="COG3976">
    <property type="taxonomic scope" value="Bacteria"/>
</dbReference>
<feature type="transmembrane region" description="Helical" evidence="7">
    <location>
        <begin position="110"/>
        <end position="130"/>
    </location>
</feature>
<keyword evidence="6 7" id="KW-0472">Membrane</keyword>
<evidence type="ECO:0000256" key="5">
    <source>
        <dbReference type="ARBA" id="ARBA00023014"/>
    </source>
</evidence>
<dbReference type="InterPro" id="IPR007329">
    <property type="entry name" value="FMN-bd"/>
</dbReference>
<keyword evidence="7" id="KW-1133">Transmembrane helix</keyword>
<keyword evidence="7" id="KW-0812">Transmembrane</keyword>
<evidence type="ECO:0000313" key="10">
    <source>
        <dbReference type="Proteomes" id="UP000011728"/>
    </source>
</evidence>
<keyword evidence="3" id="KW-0479">Metal-binding</keyword>
<gene>
    <name evidence="9" type="ORF">Cspa_c37660</name>
</gene>
<dbReference type="eggNOG" id="COG0348">
    <property type="taxonomic scope" value="Bacteria"/>
</dbReference>
<keyword evidence="5" id="KW-0411">Iron-sulfur</keyword>
<dbReference type="Gene3D" id="3.90.1010.20">
    <property type="match status" value="2"/>
</dbReference>
<evidence type="ECO:0000256" key="1">
    <source>
        <dbReference type="ARBA" id="ARBA00004236"/>
    </source>
</evidence>
<evidence type="ECO:0000313" key="9">
    <source>
        <dbReference type="EMBL" id="AGF57526.1"/>
    </source>
</evidence>
<dbReference type="PANTHER" id="PTHR30224:SF4">
    <property type="entry name" value="ELECTRON TRANSPORT PROTEIN YCCM-RELATED"/>
    <property type="match status" value="1"/>
</dbReference>
<dbReference type="SMART" id="SM00900">
    <property type="entry name" value="FMN_bind"/>
    <property type="match status" value="2"/>
</dbReference>
<sequence>MQKTISKLQGLRLISQIAFLILMPELFTLIFNQLKKLYSMILKGNFDVVLVWPQLLAMVTIFIITIILGRFFCGWLCTFGAINDFIYIISKEVFKTKFKVDEKLDSVLKYLKYVILLFIIVVIWTSGSTSFDSYSPWDAFAMVDNASGAIAEYTGGFILLALIAIGAVFIERFFCRYLCPLGAVFTILSKARILKINKLRDKCGPCRICTNNCSMGIKLYQTDKVSSGECINCFKCIEVCPRKNTKVNILGEDVSPLLPGAIAIAAFTGVNALGGVMNDGMANHSSNNTAASSSNVNKSEQKKYKDGIYTGVGKGKNPDLKVAVTIKDDKITNVEIVSNNETKGKEALSTIPSKIVDIQSTDVDVVSGATMTSKGIMEAVNKALSQAEINASSTADNQGKYKDGTYNGIGQGKSPDLKVAVTVKDDKITNVEIVSNNETKGKEALNTIPNKIVETQTISVDVVSGATMTSKGIMMAVNDALSQAIKNN</sequence>
<name>M1MS02_9CLOT</name>
<dbReference type="InterPro" id="IPR017900">
    <property type="entry name" value="4Fe4S_Fe_S_CS"/>
</dbReference>
<dbReference type="KEGG" id="csr:Cspa_c37660"/>
<evidence type="ECO:0000256" key="4">
    <source>
        <dbReference type="ARBA" id="ARBA00023004"/>
    </source>
</evidence>
<evidence type="ECO:0000256" key="6">
    <source>
        <dbReference type="ARBA" id="ARBA00023136"/>
    </source>
</evidence>
<dbReference type="Pfam" id="PF12801">
    <property type="entry name" value="Fer4_5"/>
    <property type="match status" value="2"/>
</dbReference>
<accession>M1MS02</accession>
<feature type="transmembrane region" description="Helical" evidence="7">
    <location>
        <begin position="46"/>
        <end position="66"/>
    </location>
</feature>
<reference evidence="9 10" key="1">
    <citation type="submission" date="2013-02" db="EMBL/GenBank/DDBJ databases">
        <title>Genome sequence of Clostridium saccharoperbutylacetonicum N1-4(HMT).</title>
        <authorList>
            <person name="Poehlein A."/>
            <person name="Daniel R."/>
        </authorList>
    </citation>
    <scope>NUCLEOTIDE SEQUENCE [LARGE SCALE GENOMIC DNA]</scope>
    <source>
        <strain evidence="10">N1-4(HMT)</strain>
    </source>
</reference>
<dbReference type="HOGENOM" id="CLU_033147_3_0_9"/>
<dbReference type="GO" id="GO:0046872">
    <property type="term" value="F:metal ion binding"/>
    <property type="evidence" value="ECO:0007669"/>
    <property type="project" value="UniProtKB-KW"/>
</dbReference>
<evidence type="ECO:0000259" key="8">
    <source>
        <dbReference type="PROSITE" id="PS51379"/>
    </source>
</evidence>
<dbReference type="PANTHER" id="PTHR30224">
    <property type="entry name" value="ELECTRON TRANSPORT PROTEIN"/>
    <property type="match status" value="1"/>
</dbReference>
<keyword evidence="2" id="KW-1003">Cell membrane</keyword>
<keyword evidence="10" id="KW-1185">Reference proteome</keyword>
<evidence type="ECO:0000256" key="2">
    <source>
        <dbReference type="ARBA" id="ARBA00022475"/>
    </source>
</evidence>
<comment type="subcellular location">
    <subcellularLocation>
        <location evidence="1">Cell membrane</location>
    </subcellularLocation>
</comment>
<dbReference type="Proteomes" id="UP000011728">
    <property type="component" value="Chromosome"/>
</dbReference>
<dbReference type="InterPro" id="IPR017896">
    <property type="entry name" value="4Fe4S_Fe-S-bd"/>
</dbReference>